<keyword evidence="14" id="KW-0234">DNA repair</keyword>
<keyword evidence="5" id="KW-0489">Methyltransferase</keyword>
<dbReference type="InterPro" id="IPR010316">
    <property type="entry name" value="AlkA_N"/>
</dbReference>
<evidence type="ECO:0000256" key="6">
    <source>
        <dbReference type="ARBA" id="ARBA00022679"/>
    </source>
</evidence>
<dbReference type="SMART" id="SM00478">
    <property type="entry name" value="ENDO3c"/>
    <property type="match status" value="1"/>
</dbReference>
<dbReference type="GO" id="GO:0005737">
    <property type="term" value="C:cytoplasm"/>
    <property type="evidence" value="ECO:0007669"/>
    <property type="project" value="TreeGrafter"/>
</dbReference>
<dbReference type="InterPro" id="IPR003265">
    <property type="entry name" value="HhH-GPD_domain"/>
</dbReference>
<proteinExistence type="inferred from homology"/>
<evidence type="ECO:0000256" key="8">
    <source>
        <dbReference type="ARBA" id="ARBA00022763"/>
    </source>
</evidence>
<dbReference type="Gene3D" id="1.10.1670.10">
    <property type="entry name" value="Helix-hairpin-Helix base-excision DNA repair enzymes (C-terminal)"/>
    <property type="match status" value="1"/>
</dbReference>
<evidence type="ECO:0000256" key="1">
    <source>
        <dbReference type="ARBA" id="ARBA00000086"/>
    </source>
</evidence>
<dbReference type="SMART" id="SM01009">
    <property type="entry name" value="AlkA_N"/>
    <property type="match status" value="1"/>
</dbReference>
<dbReference type="PROSITE" id="PS00516">
    <property type="entry name" value="ALKYLBASE_DNA_GLYCOS"/>
    <property type="match status" value="1"/>
</dbReference>
<dbReference type="GO" id="GO:0032131">
    <property type="term" value="F:alkylated DNA binding"/>
    <property type="evidence" value="ECO:0007669"/>
    <property type="project" value="TreeGrafter"/>
</dbReference>
<dbReference type="GO" id="GO:0032259">
    <property type="term" value="P:methylation"/>
    <property type="evidence" value="ECO:0007669"/>
    <property type="project" value="UniProtKB-KW"/>
</dbReference>
<evidence type="ECO:0000256" key="7">
    <source>
        <dbReference type="ARBA" id="ARBA00022723"/>
    </source>
</evidence>
<evidence type="ECO:0000313" key="17">
    <source>
        <dbReference type="Proteomes" id="UP000054600"/>
    </source>
</evidence>
<evidence type="ECO:0000256" key="5">
    <source>
        <dbReference type="ARBA" id="ARBA00022603"/>
    </source>
</evidence>
<comment type="similarity">
    <text evidence="3">Belongs to the alkylbase DNA glycosidase AlkA family.</text>
</comment>
<gene>
    <name evidence="16" type="ORF">Lsha_1046</name>
</gene>
<comment type="caution">
    <text evidence="16">The sequence shown here is derived from an EMBL/GenBank/DDBJ whole genome shotgun (WGS) entry which is preliminary data.</text>
</comment>
<dbReference type="Gene3D" id="1.10.340.30">
    <property type="entry name" value="Hypothetical protein, domain 2"/>
    <property type="match status" value="1"/>
</dbReference>
<keyword evidence="17" id="KW-1185">Reference proteome</keyword>
<dbReference type="SUPFAM" id="SSF48150">
    <property type="entry name" value="DNA-glycosylase"/>
    <property type="match status" value="1"/>
</dbReference>
<dbReference type="InterPro" id="IPR018060">
    <property type="entry name" value="HTH_AraC"/>
</dbReference>
<dbReference type="InterPro" id="IPR018062">
    <property type="entry name" value="HTH_AraC-typ_CS"/>
</dbReference>
<dbReference type="InterPro" id="IPR000035">
    <property type="entry name" value="Alkylbase_DNA_glycsylse_CS"/>
</dbReference>
<evidence type="ECO:0000313" key="16">
    <source>
        <dbReference type="EMBL" id="KTD62346.1"/>
    </source>
</evidence>
<dbReference type="SUPFAM" id="SSF55945">
    <property type="entry name" value="TATA-box binding protein-like"/>
    <property type="match status" value="1"/>
</dbReference>
<dbReference type="PROSITE" id="PS00041">
    <property type="entry name" value="HTH_ARAC_FAMILY_1"/>
    <property type="match status" value="1"/>
</dbReference>
<evidence type="ECO:0000256" key="13">
    <source>
        <dbReference type="ARBA" id="ARBA00023163"/>
    </source>
</evidence>
<keyword evidence="12" id="KW-0010">Activator</keyword>
<dbReference type="InterPro" id="IPR023170">
    <property type="entry name" value="HhH_base_excis_C"/>
</dbReference>
<reference evidence="16 17" key="1">
    <citation type="submission" date="2015-11" db="EMBL/GenBank/DDBJ databases">
        <title>Genomic analysis of 38 Legionella species identifies large and diverse effector repertoires.</title>
        <authorList>
            <person name="Burstein D."/>
            <person name="Amaro F."/>
            <person name="Zusman T."/>
            <person name="Lifshitz Z."/>
            <person name="Cohen O."/>
            <person name="Gilbert J.A."/>
            <person name="Pupko T."/>
            <person name="Shuman H.A."/>
            <person name="Segal G."/>
        </authorList>
    </citation>
    <scope>NUCLEOTIDE SEQUENCE [LARGE SCALE GENOMIC DNA]</scope>
    <source>
        <strain evidence="16 17">ATCC 49655</strain>
    </source>
</reference>
<accession>A0A0W0YZP3</accession>
<dbReference type="Pfam" id="PF02805">
    <property type="entry name" value="Ada_Zn_binding"/>
    <property type="match status" value="1"/>
</dbReference>
<sequence length="486" mass="54754">MIDNNVAYNALLSRDIRFDGVFFTGVTSTGIYCRPICPAKTPKQENCRFFNSREAAEKESFRPCLRCRPELAPGNAPVDSTRRTAHLIAQRLEEGQIIDALSIEAIAQQFAISSRQLRRIVHKEFGTSPIELIQIRRLLLAKQLLSETCLPVISIAFASGFSSLRRFNEVFRTHYKMPPTHFRKAITRENKEHDLPATLSLQLNYRPPYNWISLLEFLKARMIKGVEQISEDSYMRTVRLGSYKGWIKVTHAPERYALKVELSSSLTPVLPALLCQLRHLFDLNARPDLIAAHLMKDPHLSSAVNKNPGLRVPGAFDGFEMAIRAVLGQQITVKAATTLSCRFAQAFGEYIETPFPELDRLTPLSTDISKKTVNDIAELGIISTRARCILALAEAYSSGTLCLDGGMNPELTMQKLEQLPGIGPWTAHYIAMRALRWPDAFVKEDIVIRKNLGGISAKHAEELSQVWRPWRSYATLHIWNNPGMIG</sequence>
<evidence type="ECO:0000256" key="4">
    <source>
        <dbReference type="ARBA" id="ARBA00012000"/>
    </source>
</evidence>
<evidence type="ECO:0000256" key="3">
    <source>
        <dbReference type="ARBA" id="ARBA00010817"/>
    </source>
</evidence>
<dbReference type="SMART" id="SM00342">
    <property type="entry name" value="HTH_ARAC"/>
    <property type="match status" value="1"/>
</dbReference>
<dbReference type="InterPro" id="IPR051912">
    <property type="entry name" value="Alkylbase_DNA_Glycosylase/TA"/>
</dbReference>
<comment type="catalytic activity">
    <reaction evidence="1">
        <text>Hydrolysis of alkylated DNA, releasing 3-methyladenine, 3-methylguanine, 7-methylguanine and 7-methyladenine.</text>
        <dbReference type="EC" id="3.2.2.21"/>
    </reaction>
</comment>
<dbReference type="InterPro" id="IPR011257">
    <property type="entry name" value="DNA_glycosylase"/>
</dbReference>
<keyword evidence="9" id="KW-0862">Zinc</keyword>
<comment type="cofactor">
    <cofactor evidence="2">
        <name>Zn(2+)</name>
        <dbReference type="ChEBI" id="CHEBI:29105"/>
    </cofactor>
</comment>
<dbReference type="PATRIC" id="fig|1122169.6.peg.1208"/>
<organism evidence="16 17">
    <name type="scientific">Legionella shakespearei DSM 23087</name>
    <dbReference type="NCBI Taxonomy" id="1122169"/>
    <lineage>
        <taxon>Bacteria</taxon>
        <taxon>Pseudomonadati</taxon>
        <taxon>Pseudomonadota</taxon>
        <taxon>Gammaproteobacteria</taxon>
        <taxon>Legionellales</taxon>
        <taxon>Legionellaceae</taxon>
        <taxon>Legionella</taxon>
    </lineage>
</organism>
<dbReference type="Pfam" id="PF06029">
    <property type="entry name" value="AlkA_N"/>
    <property type="match status" value="1"/>
</dbReference>
<dbReference type="InterPro" id="IPR004026">
    <property type="entry name" value="Ada_DNA_repair_Zn-bd"/>
</dbReference>
<keyword evidence="6" id="KW-0808">Transferase</keyword>
<dbReference type="InterPro" id="IPR037046">
    <property type="entry name" value="AlkA_N_sf"/>
</dbReference>
<dbReference type="GO" id="GO:0008168">
    <property type="term" value="F:methyltransferase activity"/>
    <property type="evidence" value="ECO:0007669"/>
    <property type="project" value="UniProtKB-KW"/>
</dbReference>
<dbReference type="GO" id="GO:0043565">
    <property type="term" value="F:sequence-specific DNA binding"/>
    <property type="evidence" value="ECO:0007669"/>
    <property type="project" value="InterPro"/>
</dbReference>
<dbReference type="GO" id="GO:0032993">
    <property type="term" value="C:protein-DNA complex"/>
    <property type="evidence" value="ECO:0007669"/>
    <property type="project" value="TreeGrafter"/>
</dbReference>
<dbReference type="PANTHER" id="PTHR43003">
    <property type="entry name" value="DNA-3-METHYLADENINE GLYCOSYLASE"/>
    <property type="match status" value="1"/>
</dbReference>
<dbReference type="GO" id="GO:0043916">
    <property type="term" value="F:DNA-7-methylguanine glycosylase activity"/>
    <property type="evidence" value="ECO:0007669"/>
    <property type="project" value="TreeGrafter"/>
</dbReference>
<dbReference type="GO" id="GO:0006285">
    <property type="term" value="P:base-excision repair, AP site formation"/>
    <property type="evidence" value="ECO:0007669"/>
    <property type="project" value="TreeGrafter"/>
</dbReference>
<evidence type="ECO:0000256" key="11">
    <source>
        <dbReference type="ARBA" id="ARBA00023125"/>
    </source>
</evidence>
<dbReference type="eggNOG" id="COG0122">
    <property type="taxonomic scope" value="Bacteria"/>
</dbReference>
<dbReference type="EC" id="3.2.2.21" evidence="4"/>
<dbReference type="InterPro" id="IPR009057">
    <property type="entry name" value="Homeodomain-like_sf"/>
</dbReference>
<dbReference type="Pfam" id="PF12833">
    <property type="entry name" value="HTH_18"/>
    <property type="match status" value="1"/>
</dbReference>
<dbReference type="GO" id="GO:0006307">
    <property type="term" value="P:DNA alkylation repair"/>
    <property type="evidence" value="ECO:0007669"/>
    <property type="project" value="TreeGrafter"/>
</dbReference>
<dbReference type="CDD" id="cd00056">
    <property type="entry name" value="ENDO3c"/>
    <property type="match status" value="1"/>
</dbReference>
<dbReference type="eggNOG" id="COG2169">
    <property type="taxonomic scope" value="Bacteria"/>
</dbReference>
<evidence type="ECO:0000256" key="12">
    <source>
        <dbReference type="ARBA" id="ARBA00023159"/>
    </source>
</evidence>
<keyword evidence="7" id="KW-0479">Metal-binding</keyword>
<dbReference type="Proteomes" id="UP000054600">
    <property type="component" value="Unassembled WGS sequence"/>
</dbReference>
<dbReference type="SUPFAM" id="SSF46689">
    <property type="entry name" value="Homeodomain-like"/>
    <property type="match status" value="1"/>
</dbReference>
<dbReference type="PANTHER" id="PTHR43003:SF13">
    <property type="entry name" value="DNA-3-METHYLADENINE GLYCOSYLASE 2"/>
    <property type="match status" value="1"/>
</dbReference>
<dbReference type="Gene3D" id="3.40.10.10">
    <property type="entry name" value="DNA Methylphosphotriester Repair Domain"/>
    <property type="match status" value="1"/>
</dbReference>
<evidence type="ECO:0000256" key="14">
    <source>
        <dbReference type="ARBA" id="ARBA00023204"/>
    </source>
</evidence>
<evidence type="ECO:0000256" key="9">
    <source>
        <dbReference type="ARBA" id="ARBA00022833"/>
    </source>
</evidence>
<dbReference type="Gene3D" id="3.30.310.20">
    <property type="entry name" value="DNA-3-methyladenine glycosylase AlkA, N-terminal domain"/>
    <property type="match status" value="1"/>
</dbReference>
<keyword evidence="8" id="KW-0227">DNA damage</keyword>
<dbReference type="AlphaFoldDB" id="A0A0W0YZP3"/>
<protein>
    <recommendedName>
        <fullName evidence="4">DNA-3-methyladenine glycosylase II</fullName>
        <ecNumber evidence="4">3.2.2.21</ecNumber>
    </recommendedName>
</protein>
<keyword evidence="11" id="KW-0238">DNA-binding</keyword>
<dbReference type="PROSITE" id="PS01124">
    <property type="entry name" value="HTH_ARAC_FAMILY_2"/>
    <property type="match status" value="1"/>
</dbReference>
<keyword evidence="13" id="KW-0804">Transcription</keyword>
<name>A0A0W0YZP3_9GAMM</name>
<evidence type="ECO:0000259" key="15">
    <source>
        <dbReference type="PROSITE" id="PS01124"/>
    </source>
</evidence>
<dbReference type="GO" id="GO:0008725">
    <property type="term" value="F:DNA-3-methyladenine glycosylase activity"/>
    <property type="evidence" value="ECO:0007669"/>
    <property type="project" value="TreeGrafter"/>
</dbReference>
<dbReference type="OrthoDB" id="9802228at2"/>
<dbReference type="InterPro" id="IPR035451">
    <property type="entry name" value="Ada-like_dom_sf"/>
</dbReference>
<evidence type="ECO:0000256" key="2">
    <source>
        <dbReference type="ARBA" id="ARBA00001947"/>
    </source>
</evidence>
<dbReference type="GO" id="GO:0008270">
    <property type="term" value="F:zinc ion binding"/>
    <property type="evidence" value="ECO:0007669"/>
    <property type="project" value="InterPro"/>
</dbReference>
<dbReference type="EMBL" id="LNYW01000033">
    <property type="protein sequence ID" value="KTD62346.1"/>
    <property type="molecule type" value="Genomic_DNA"/>
</dbReference>
<keyword evidence="10" id="KW-0805">Transcription regulation</keyword>
<dbReference type="SUPFAM" id="SSF57884">
    <property type="entry name" value="Ada DNA repair protein, N-terminal domain (N-Ada 10)"/>
    <property type="match status" value="1"/>
</dbReference>
<feature type="domain" description="HTH araC/xylS-type" evidence="15">
    <location>
        <begin position="82"/>
        <end position="185"/>
    </location>
</feature>
<dbReference type="STRING" id="1122169.Lsha_1046"/>
<evidence type="ECO:0000256" key="10">
    <source>
        <dbReference type="ARBA" id="ARBA00023015"/>
    </source>
</evidence>
<dbReference type="Gene3D" id="1.10.10.60">
    <property type="entry name" value="Homeodomain-like"/>
    <property type="match status" value="1"/>
</dbReference>
<dbReference type="GO" id="GO:0003700">
    <property type="term" value="F:DNA-binding transcription factor activity"/>
    <property type="evidence" value="ECO:0007669"/>
    <property type="project" value="InterPro"/>
</dbReference>
<dbReference type="RefSeq" id="WP_018578007.1">
    <property type="nucleotide sequence ID" value="NZ_KB892415.1"/>
</dbReference>